<accession>A0ABR1CF11</accession>
<sequence length="247" mass="28463">MLPDQNLKRPLGRKRKYWTKVMMEDLGVDRQFSRDVRFRGSWISDEWVDSMRTLAEHRDGLGYVQGRDIPVKNRIAALGVHRTDRDEATHPLNAVYDTGGELYLETWDSRVVGGVGVLVNTNMAVNIAFFEQLTTRIGRLRMRRCGPTPVLTIFVVEEKEVEAFYMELEFYSEDHAFYKIIIVDFNDNIDPRRTPGELHIGTPSLQWNGQGERLSEFIMTTKTTHGNSLPETLLSTLEVGVTRWRVS</sequence>
<organism evidence="1 2">
    <name type="scientific">Necator americanus</name>
    <name type="common">Human hookworm</name>
    <dbReference type="NCBI Taxonomy" id="51031"/>
    <lineage>
        <taxon>Eukaryota</taxon>
        <taxon>Metazoa</taxon>
        <taxon>Ecdysozoa</taxon>
        <taxon>Nematoda</taxon>
        <taxon>Chromadorea</taxon>
        <taxon>Rhabditida</taxon>
        <taxon>Rhabditina</taxon>
        <taxon>Rhabditomorpha</taxon>
        <taxon>Strongyloidea</taxon>
        <taxon>Ancylostomatidae</taxon>
        <taxon>Bunostominae</taxon>
        <taxon>Necator</taxon>
    </lineage>
</organism>
<name>A0ABR1CF11_NECAM</name>
<keyword evidence="2" id="KW-1185">Reference proteome</keyword>
<protein>
    <submittedName>
        <fullName evidence="1">Uncharacterized protein</fullName>
    </submittedName>
</protein>
<proteinExistence type="predicted"/>
<reference evidence="1 2" key="1">
    <citation type="submission" date="2023-08" db="EMBL/GenBank/DDBJ databases">
        <title>A Necator americanus chromosomal reference genome.</title>
        <authorList>
            <person name="Ilik V."/>
            <person name="Petrzelkova K.J."/>
            <person name="Pardy F."/>
            <person name="Fuh T."/>
            <person name="Niatou-Singa F.S."/>
            <person name="Gouil Q."/>
            <person name="Baker L."/>
            <person name="Ritchie M.E."/>
            <person name="Jex A.R."/>
            <person name="Gazzola D."/>
            <person name="Li H."/>
            <person name="Toshio Fujiwara R."/>
            <person name="Zhan B."/>
            <person name="Aroian R.V."/>
            <person name="Pafco B."/>
            <person name="Schwarz E.M."/>
        </authorList>
    </citation>
    <scope>NUCLEOTIDE SEQUENCE [LARGE SCALE GENOMIC DNA]</scope>
    <source>
        <strain evidence="1 2">Aroian</strain>
        <tissue evidence="1">Whole animal</tissue>
    </source>
</reference>
<gene>
    <name evidence="1" type="primary">Necator_chrII.g6923</name>
    <name evidence="1" type="ORF">RB195_019130</name>
</gene>
<comment type="caution">
    <text evidence="1">The sequence shown here is derived from an EMBL/GenBank/DDBJ whole genome shotgun (WGS) entry which is preliminary data.</text>
</comment>
<dbReference type="EMBL" id="JAVFWL010000002">
    <property type="protein sequence ID" value="KAK6736268.1"/>
    <property type="molecule type" value="Genomic_DNA"/>
</dbReference>
<dbReference type="Proteomes" id="UP001303046">
    <property type="component" value="Unassembled WGS sequence"/>
</dbReference>
<evidence type="ECO:0000313" key="1">
    <source>
        <dbReference type="EMBL" id="KAK6736268.1"/>
    </source>
</evidence>
<evidence type="ECO:0000313" key="2">
    <source>
        <dbReference type="Proteomes" id="UP001303046"/>
    </source>
</evidence>